<dbReference type="EMBL" id="UINC01144436">
    <property type="protein sequence ID" value="SVD33946.1"/>
    <property type="molecule type" value="Genomic_DNA"/>
</dbReference>
<evidence type="ECO:0000313" key="1">
    <source>
        <dbReference type="EMBL" id="SVD33946.1"/>
    </source>
</evidence>
<reference evidence="1" key="1">
    <citation type="submission" date="2018-05" db="EMBL/GenBank/DDBJ databases">
        <authorList>
            <person name="Lanie J.A."/>
            <person name="Ng W.-L."/>
            <person name="Kazmierczak K.M."/>
            <person name="Andrzejewski T.M."/>
            <person name="Davidsen T.M."/>
            <person name="Wayne K.J."/>
            <person name="Tettelin H."/>
            <person name="Glass J.I."/>
            <person name="Rusch D."/>
            <person name="Podicherti R."/>
            <person name="Tsui H.-C.T."/>
            <person name="Winkler M.E."/>
        </authorList>
    </citation>
    <scope>NUCLEOTIDE SEQUENCE</scope>
</reference>
<dbReference type="AlphaFoldDB" id="A0A382UI38"/>
<accession>A0A382UI38</accession>
<name>A0A382UI38_9ZZZZ</name>
<sequence length="96" mass="11233">MTFLFKVLPLPTTSVLPQEFKDAILLLDWIMSQYQKSQKSQEFHLNKVSILQDGPNRLRDKKRRNAALKILEDHQIVRLETVNQHKLIKVNPALTN</sequence>
<organism evidence="1">
    <name type="scientific">marine metagenome</name>
    <dbReference type="NCBI Taxonomy" id="408172"/>
    <lineage>
        <taxon>unclassified sequences</taxon>
        <taxon>metagenomes</taxon>
        <taxon>ecological metagenomes</taxon>
    </lineage>
</organism>
<gene>
    <name evidence="1" type="ORF">METZ01_LOCUS386800</name>
</gene>
<protein>
    <submittedName>
        <fullName evidence="1">Uncharacterized protein</fullName>
    </submittedName>
</protein>
<proteinExistence type="predicted"/>